<dbReference type="Proteomes" id="UP001231124">
    <property type="component" value="Unassembled WGS sequence"/>
</dbReference>
<dbReference type="PANTHER" id="PTHR43085">
    <property type="entry name" value="HEXOKINASE FAMILY MEMBER"/>
    <property type="match status" value="1"/>
</dbReference>
<protein>
    <submittedName>
        <fullName evidence="5">2-dehydro-3-deoxygluconokinase</fullName>
        <ecNumber evidence="5">2.7.1.45</ecNumber>
    </submittedName>
</protein>
<dbReference type="InterPro" id="IPR011611">
    <property type="entry name" value="PfkB_dom"/>
</dbReference>
<evidence type="ECO:0000259" key="4">
    <source>
        <dbReference type="Pfam" id="PF00294"/>
    </source>
</evidence>
<evidence type="ECO:0000256" key="3">
    <source>
        <dbReference type="ARBA" id="ARBA00022777"/>
    </source>
</evidence>
<evidence type="ECO:0000256" key="1">
    <source>
        <dbReference type="ARBA" id="ARBA00010688"/>
    </source>
</evidence>
<dbReference type="Pfam" id="PF00294">
    <property type="entry name" value="PfkB"/>
    <property type="match status" value="1"/>
</dbReference>
<keyword evidence="2 5" id="KW-0808">Transferase</keyword>
<dbReference type="RefSeq" id="WP_238203298.1">
    <property type="nucleotide sequence ID" value="NZ_BPQE01000013.1"/>
</dbReference>
<organism evidence="5 6">
    <name type="scientific">Methylobacterium aerolatum</name>
    <dbReference type="NCBI Taxonomy" id="418708"/>
    <lineage>
        <taxon>Bacteria</taxon>
        <taxon>Pseudomonadati</taxon>
        <taxon>Pseudomonadota</taxon>
        <taxon>Alphaproteobacteria</taxon>
        <taxon>Hyphomicrobiales</taxon>
        <taxon>Methylobacteriaceae</taxon>
        <taxon>Methylobacterium</taxon>
    </lineage>
</organism>
<dbReference type="PANTHER" id="PTHR43085:SF15">
    <property type="entry name" value="2-DEHYDRO-3-DEOXYGLUCONOKINASE"/>
    <property type="match status" value="1"/>
</dbReference>
<evidence type="ECO:0000313" key="6">
    <source>
        <dbReference type="Proteomes" id="UP001231124"/>
    </source>
</evidence>
<dbReference type="CDD" id="cd01166">
    <property type="entry name" value="KdgK"/>
    <property type="match status" value="1"/>
</dbReference>
<dbReference type="EMBL" id="JAUSVP010000001">
    <property type="protein sequence ID" value="MDQ0446002.1"/>
    <property type="molecule type" value="Genomic_DNA"/>
</dbReference>
<comment type="caution">
    <text evidence="5">The sequence shown here is derived from an EMBL/GenBank/DDBJ whole genome shotgun (WGS) entry which is preliminary data.</text>
</comment>
<reference evidence="5 6" key="1">
    <citation type="submission" date="2023-07" db="EMBL/GenBank/DDBJ databases">
        <title>Genomic Encyclopedia of Type Strains, Phase IV (KMG-IV): sequencing the most valuable type-strain genomes for metagenomic binning, comparative biology and taxonomic classification.</title>
        <authorList>
            <person name="Goeker M."/>
        </authorList>
    </citation>
    <scope>NUCLEOTIDE SEQUENCE [LARGE SCALE GENOMIC DNA]</scope>
    <source>
        <strain evidence="5 6">DSM 19013</strain>
    </source>
</reference>
<dbReference type="InterPro" id="IPR050306">
    <property type="entry name" value="PfkB_Carbo_kinase"/>
</dbReference>
<keyword evidence="3" id="KW-0418">Kinase</keyword>
<dbReference type="Gene3D" id="3.40.1190.20">
    <property type="match status" value="1"/>
</dbReference>
<proteinExistence type="inferred from homology"/>
<comment type="similarity">
    <text evidence="1">Belongs to the carbohydrate kinase PfkB family.</text>
</comment>
<accession>A0ABU0HUJ7</accession>
<sequence>MAGEGPSVACLGECMVELRTRPDGLLARSYGGDTLNTALYLARLGVSTSYVTALGDDDFSADMVRAWEAEGIGTGHVLRLPGCLPGLYIIETDESGERRFLHWRDSAPVRRIFDPPHVAAVRTALLAADVLYLSGITLSLFGAEARERLIAALADARAAGRRVVFDTNFRPRGWPDREEAMRTYARVLPLCHTVLAGIDDVRQMGEDTTASRLAARLCELGVTEAVVKLAEPGCLVRHAGVEDMVPIPAPVVPVDTTAAGDSFAAAYLAARLAGEAPAAAALAGHGLAACVIRHAGAIIPREAMPVAGR</sequence>
<dbReference type="GO" id="GO:0008673">
    <property type="term" value="F:2-dehydro-3-deoxygluconokinase activity"/>
    <property type="evidence" value="ECO:0007669"/>
    <property type="project" value="UniProtKB-EC"/>
</dbReference>
<dbReference type="InterPro" id="IPR002173">
    <property type="entry name" value="Carboh/pur_kinase_PfkB_CS"/>
</dbReference>
<dbReference type="EC" id="2.7.1.45" evidence="5"/>
<dbReference type="PROSITE" id="PS00584">
    <property type="entry name" value="PFKB_KINASES_2"/>
    <property type="match status" value="1"/>
</dbReference>
<name>A0ABU0HUJ7_9HYPH</name>
<evidence type="ECO:0000256" key="2">
    <source>
        <dbReference type="ARBA" id="ARBA00022679"/>
    </source>
</evidence>
<keyword evidence="6" id="KW-1185">Reference proteome</keyword>
<dbReference type="InterPro" id="IPR029056">
    <property type="entry name" value="Ribokinase-like"/>
</dbReference>
<dbReference type="SUPFAM" id="SSF53613">
    <property type="entry name" value="Ribokinase-like"/>
    <property type="match status" value="1"/>
</dbReference>
<gene>
    <name evidence="5" type="ORF">QO012_000480</name>
</gene>
<feature type="domain" description="Carbohydrate kinase PfkB" evidence="4">
    <location>
        <begin position="7"/>
        <end position="302"/>
    </location>
</feature>
<evidence type="ECO:0000313" key="5">
    <source>
        <dbReference type="EMBL" id="MDQ0446002.1"/>
    </source>
</evidence>